<name>A0A5S3PJJ6_9RHOB</name>
<evidence type="ECO:0000259" key="2">
    <source>
        <dbReference type="Pfam" id="PF00675"/>
    </source>
</evidence>
<dbReference type="InterPro" id="IPR011249">
    <property type="entry name" value="Metalloenz_LuxS/M16"/>
</dbReference>
<gene>
    <name evidence="4" type="ORF">FDT80_08640</name>
</gene>
<evidence type="ECO:0000259" key="3">
    <source>
        <dbReference type="Pfam" id="PF05193"/>
    </source>
</evidence>
<dbReference type="SUPFAM" id="SSF63411">
    <property type="entry name" value="LuxS/MPP-like metallohydrolase"/>
    <property type="match status" value="2"/>
</dbReference>
<dbReference type="AlphaFoldDB" id="A0A5S3PJJ6"/>
<feature type="domain" description="Peptidase M16 C-terminal" evidence="3">
    <location>
        <begin position="192"/>
        <end position="366"/>
    </location>
</feature>
<organism evidence="4 5">
    <name type="scientific">Sulfitobacter sabulilitoris</name>
    <dbReference type="NCBI Taxonomy" id="2562655"/>
    <lineage>
        <taxon>Bacteria</taxon>
        <taxon>Pseudomonadati</taxon>
        <taxon>Pseudomonadota</taxon>
        <taxon>Alphaproteobacteria</taxon>
        <taxon>Rhodobacterales</taxon>
        <taxon>Roseobacteraceae</taxon>
        <taxon>Sulfitobacter</taxon>
    </lineage>
</organism>
<dbReference type="GO" id="GO:0046872">
    <property type="term" value="F:metal ion binding"/>
    <property type="evidence" value="ECO:0007669"/>
    <property type="project" value="InterPro"/>
</dbReference>
<reference evidence="4 5" key="1">
    <citation type="submission" date="2019-05" db="EMBL/GenBank/DDBJ databases">
        <title>Sulfitobacter sabulilitoris sp. nov., isolated from a marine sand.</title>
        <authorList>
            <person name="Yoon J.-H."/>
        </authorList>
    </citation>
    <scope>NUCLEOTIDE SEQUENCE [LARGE SCALE GENOMIC DNA]</scope>
    <source>
        <strain evidence="4 5">HSMS-29</strain>
    </source>
</reference>
<dbReference type="InterPro" id="IPR011765">
    <property type="entry name" value="Pept_M16_N"/>
</dbReference>
<dbReference type="PANTHER" id="PTHR11851">
    <property type="entry name" value="METALLOPROTEASE"/>
    <property type="match status" value="1"/>
</dbReference>
<dbReference type="RefSeq" id="WP_138661887.1">
    <property type="nucleotide sequence ID" value="NZ_VANS01000002.1"/>
</dbReference>
<evidence type="ECO:0000313" key="4">
    <source>
        <dbReference type="EMBL" id="TMM52346.1"/>
    </source>
</evidence>
<dbReference type="Pfam" id="PF00675">
    <property type="entry name" value="Peptidase_M16"/>
    <property type="match status" value="1"/>
</dbReference>
<dbReference type="Proteomes" id="UP000309550">
    <property type="component" value="Unassembled WGS sequence"/>
</dbReference>
<dbReference type="Gene3D" id="3.30.830.10">
    <property type="entry name" value="Metalloenzyme, LuxS/M16 peptidase-like"/>
    <property type="match status" value="2"/>
</dbReference>
<dbReference type="InterPro" id="IPR007863">
    <property type="entry name" value="Peptidase_M16_C"/>
</dbReference>
<dbReference type="OrthoDB" id="9811314at2"/>
<keyword evidence="5" id="KW-1185">Reference proteome</keyword>
<dbReference type="InterPro" id="IPR050361">
    <property type="entry name" value="MPP/UQCRC_Complex"/>
</dbReference>
<feature type="chain" id="PRO_5024384784" evidence="1">
    <location>
        <begin position="25"/>
        <end position="443"/>
    </location>
</feature>
<protein>
    <submittedName>
        <fullName evidence="4">Insulinase family protein</fullName>
    </submittedName>
</protein>
<evidence type="ECO:0000256" key="1">
    <source>
        <dbReference type="SAM" id="SignalP"/>
    </source>
</evidence>
<proteinExistence type="predicted"/>
<evidence type="ECO:0000313" key="5">
    <source>
        <dbReference type="Proteomes" id="UP000309550"/>
    </source>
</evidence>
<feature type="domain" description="Peptidase M16 N-terminal" evidence="2">
    <location>
        <begin position="44"/>
        <end position="185"/>
    </location>
</feature>
<accession>A0A5S3PJJ6</accession>
<sequence>MKHFILTVAAAAGLALAAALPARAEVEIQEITTPGGLTAWLVEEHSIPFAALEIRFRGGASLDAPGKRGAINLMTGLLEEGAGDMDARTFARETEALATSFGFDVSDDALSISARFLTENRAASVALLRAALQDPRFDPDAIERVRGQVLANIRSDAKDPNDIAGRTMDRIIFGDHPYATSLNGTEDSVAALSRDDLIAAHKAVLARDRIYIGAVGDITPDELSTLLDDLLGDLPTEGAPMPPRAEVSIPGGVTVVDFNTPQSVALFAQRGMAQDDPDFFAATILNQIVGGGSFESRLMTEVREKRGLTYGVYSYLVPKDLAETYMGSVSSANDRIAEAIAVIREEWTKAATVGVTEDEVRDAKTYLTGAYPLRFDGNGPIANIMVGMQMLGLPTDYIATRNDKVEAVTPDDVNRVARELLEPENLHFVVVGRPEGLETTVAN</sequence>
<dbReference type="Pfam" id="PF05193">
    <property type="entry name" value="Peptidase_M16_C"/>
    <property type="match status" value="1"/>
</dbReference>
<comment type="caution">
    <text evidence="4">The sequence shown here is derived from an EMBL/GenBank/DDBJ whole genome shotgun (WGS) entry which is preliminary data.</text>
</comment>
<feature type="signal peptide" evidence="1">
    <location>
        <begin position="1"/>
        <end position="24"/>
    </location>
</feature>
<keyword evidence="1" id="KW-0732">Signal</keyword>
<dbReference type="EMBL" id="VANS01000002">
    <property type="protein sequence ID" value="TMM52346.1"/>
    <property type="molecule type" value="Genomic_DNA"/>
</dbReference>
<dbReference type="PANTHER" id="PTHR11851:SF224">
    <property type="entry name" value="PROCESSING PROTEASE"/>
    <property type="match status" value="1"/>
</dbReference>